<dbReference type="Proteomes" id="UP000029665">
    <property type="component" value="Unassembled WGS sequence"/>
</dbReference>
<dbReference type="AlphaFoldDB" id="A0A060S829"/>
<evidence type="ECO:0000313" key="2">
    <source>
        <dbReference type="EMBL" id="CDO68424.1"/>
    </source>
</evidence>
<dbReference type="HOGENOM" id="CLU_048296_1_0_1"/>
<keyword evidence="3" id="KW-1185">Reference proteome</keyword>
<comment type="caution">
    <text evidence="2">The sequence shown here is derived from an EMBL/GenBank/DDBJ whole genome shotgun (WGS) entry which is preliminary data.</text>
</comment>
<reference evidence="2" key="1">
    <citation type="submission" date="2014-01" db="EMBL/GenBank/DDBJ databases">
        <title>The genome of the white-rot fungus Pycnoporus cinnabarinus: a basidiomycete model with a versatile arsenal for lignocellulosic biomass breakdown.</title>
        <authorList>
            <person name="Levasseur A."/>
            <person name="Lomascolo A."/>
            <person name="Ruiz-Duenas F.J."/>
            <person name="Uzan E."/>
            <person name="Piumi F."/>
            <person name="Kues U."/>
            <person name="Ram A.F.J."/>
            <person name="Murat C."/>
            <person name="Haon M."/>
            <person name="Benoit I."/>
            <person name="Arfi Y."/>
            <person name="Chevret D."/>
            <person name="Drula E."/>
            <person name="Kwon M.J."/>
            <person name="Gouret P."/>
            <person name="Lesage-Meessen L."/>
            <person name="Lombard V."/>
            <person name="Mariette J."/>
            <person name="Noirot C."/>
            <person name="Park J."/>
            <person name="Patyshakuliyeva A."/>
            <person name="Wieneger R.A.B."/>
            <person name="Wosten H.A.B."/>
            <person name="Martin F."/>
            <person name="Coutinho P.M."/>
            <person name="de Vries R."/>
            <person name="Martinez A.T."/>
            <person name="Klopp C."/>
            <person name="Pontarotti P."/>
            <person name="Henrissat B."/>
            <person name="Record E."/>
        </authorList>
    </citation>
    <scope>NUCLEOTIDE SEQUENCE [LARGE SCALE GENOMIC DNA]</scope>
    <source>
        <strain evidence="2">BRFM137</strain>
    </source>
</reference>
<sequence length="395" mass="44554">MHIDDSESAPSMPDGKDVVPEPSTTITLKRSAADPIESQDDATASKRAKVTSAELPPKTNTKAPEPPYQQSDEFWYPDGNIVIIVNETGFRLFLSRLRQYCKFFEREILETAQNASLPAPENGEDASQVDKDLESEGAPNRLYTLQEGPGPLAAMDFMIFLRALETPLQYAASSQSPDQTSCISLLKVAKKVECDAVLNFATDHLRAMWPLTTPPSTQDRDKTLPEANAILDIARTYQVSGVSRRAFYEFLRRQNLWTKPLFRRRLSSLSESDILSIFRARLDLQRKWTGLLFTPPGAEGRCLAIGRGTKKCQWSDEDARERNWRADFVTQSLLEMGLGNPFYHLQNTLEGDAFKSLERSWCAACIEERKSAWAAARLSWWDSLGEIFDLKFPDS</sequence>
<protein>
    <recommendedName>
        <fullName evidence="4">BTB domain-containing protein</fullName>
    </recommendedName>
</protein>
<proteinExistence type="predicted"/>
<accession>A0A060S829</accession>
<dbReference type="OrthoDB" id="2758621at2759"/>
<evidence type="ECO:0008006" key="4">
    <source>
        <dbReference type="Google" id="ProtNLM"/>
    </source>
</evidence>
<organism evidence="2 3">
    <name type="scientific">Pycnoporus cinnabarinus</name>
    <name type="common">Cinnabar-red polypore</name>
    <name type="synonym">Trametes cinnabarina</name>
    <dbReference type="NCBI Taxonomy" id="5643"/>
    <lineage>
        <taxon>Eukaryota</taxon>
        <taxon>Fungi</taxon>
        <taxon>Dikarya</taxon>
        <taxon>Basidiomycota</taxon>
        <taxon>Agaricomycotina</taxon>
        <taxon>Agaricomycetes</taxon>
        <taxon>Polyporales</taxon>
        <taxon>Polyporaceae</taxon>
        <taxon>Trametes</taxon>
    </lineage>
</organism>
<gene>
    <name evidence="2" type="ORF">BN946_scf184707.g5</name>
</gene>
<dbReference type="OMA" id="WANIVAN"/>
<evidence type="ECO:0000313" key="3">
    <source>
        <dbReference type="Proteomes" id="UP000029665"/>
    </source>
</evidence>
<feature type="region of interest" description="Disordered" evidence="1">
    <location>
        <begin position="1"/>
        <end position="72"/>
    </location>
</feature>
<feature type="compositionally biased region" description="Polar residues" evidence="1">
    <location>
        <begin position="58"/>
        <end position="72"/>
    </location>
</feature>
<evidence type="ECO:0000256" key="1">
    <source>
        <dbReference type="SAM" id="MobiDB-lite"/>
    </source>
</evidence>
<name>A0A060S829_PYCCI</name>
<dbReference type="EMBL" id="CCBP010000014">
    <property type="protein sequence ID" value="CDO68424.1"/>
    <property type="molecule type" value="Genomic_DNA"/>
</dbReference>